<feature type="domain" description="Amidohydrolase 3" evidence="1">
    <location>
        <begin position="46"/>
        <end position="537"/>
    </location>
</feature>
<dbReference type="InterPro" id="IPR011059">
    <property type="entry name" value="Metal-dep_hydrolase_composite"/>
</dbReference>
<dbReference type="SUPFAM" id="SSF51338">
    <property type="entry name" value="Composite domain of metallo-dependent hydrolases"/>
    <property type="match status" value="1"/>
</dbReference>
<comment type="caution">
    <text evidence="2">The sequence shown here is derived from an EMBL/GenBank/DDBJ whole genome shotgun (WGS) entry which is preliminary data.</text>
</comment>
<protein>
    <submittedName>
        <fullName evidence="2">Amidohydrolase</fullName>
    </submittedName>
</protein>
<reference evidence="3" key="1">
    <citation type="journal article" date="2019" name="Int. J. Syst. Evol. Microbiol.">
        <title>The Global Catalogue of Microorganisms (GCM) 10K type strain sequencing project: providing services to taxonomists for standard genome sequencing and annotation.</title>
        <authorList>
            <consortium name="The Broad Institute Genomics Platform"/>
            <consortium name="The Broad Institute Genome Sequencing Center for Infectious Disease"/>
            <person name="Wu L."/>
            <person name="Ma J."/>
        </authorList>
    </citation>
    <scope>NUCLEOTIDE SEQUENCE [LARGE SCALE GENOMIC DNA]</scope>
    <source>
        <strain evidence="3">JCM 6305</strain>
    </source>
</reference>
<dbReference type="Gene3D" id="3.10.310.70">
    <property type="match status" value="1"/>
</dbReference>
<dbReference type="Gene3D" id="2.30.40.10">
    <property type="entry name" value="Urease, subunit C, domain 1"/>
    <property type="match status" value="1"/>
</dbReference>
<organism evidence="2 3">
    <name type="scientific">Streptomyces macrosporus</name>
    <dbReference type="NCBI Taxonomy" id="44032"/>
    <lineage>
        <taxon>Bacteria</taxon>
        <taxon>Bacillati</taxon>
        <taxon>Actinomycetota</taxon>
        <taxon>Actinomycetes</taxon>
        <taxon>Kitasatosporales</taxon>
        <taxon>Streptomycetaceae</taxon>
        <taxon>Streptomyces</taxon>
    </lineage>
</organism>
<evidence type="ECO:0000313" key="2">
    <source>
        <dbReference type="EMBL" id="GAA2468339.1"/>
    </source>
</evidence>
<dbReference type="InterPro" id="IPR033932">
    <property type="entry name" value="YtcJ-like"/>
</dbReference>
<dbReference type="InterPro" id="IPR013108">
    <property type="entry name" value="Amidohydro_3"/>
</dbReference>
<dbReference type="SUPFAM" id="SSF51556">
    <property type="entry name" value="Metallo-dependent hydrolases"/>
    <property type="match status" value="1"/>
</dbReference>
<dbReference type="Pfam" id="PF07969">
    <property type="entry name" value="Amidohydro_3"/>
    <property type="match status" value="1"/>
</dbReference>
<dbReference type="PANTHER" id="PTHR22642">
    <property type="entry name" value="IMIDAZOLONEPROPIONASE"/>
    <property type="match status" value="1"/>
</dbReference>
<evidence type="ECO:0000313" key="3">
    <source>
        <dbReference type="Proteomes" id="UP001501638"/>
    </source>
</evidence>
<proteinExistence type="predicted"/>
<accession>A0ABP5XXN9</accession>
<dbReference type="EMBL" id="BAAASZ010000052">
    <property type="protein sequence ID" value="GAA2468339.1"/>
    <property type="molecule type" value="Genomic_DNA"/>
</dbReference>
<sequence>MLDLKLVNARVRTVDDDHPRAHSLGVLHGRVVGLDETVADLPARTTVDCRGAVVVPGFGDAHNHMAWFGQSLDELDLSGARTLEAVYDAVARRAAALPADAWVVGSGYDDTVMGGHPYREALDRAGGGRPVWLKHRSGHMCAVSGEVLRLAGVLDGTAAEPEGGVVVRDASGAPTGLLQERAQSLVTGLVMPYPVAELADAIGRASAVYAAEGLTHVTEAGIGRGLIGRSPVEAAAYQLARERGTLRTRVELMVAADNLHPLDAHADDGITTGIDLGLRSGFGDDRLRLGPMKIWLDGSLIGRTATVTEPFCGHDHATGVYQNDPDEMRRLVVAAHRAGWRVAAHAIGDAAVDLALDAFDEARRTTPRPGVRHRIEHSGVVRPDQLKRYAELEVTPVPQAHFLYAVGDTMAEALGPERTPWMYRHKSFLDHGLRVPGSSDRPVAPGAPLLGMQSMVERLSRDGVVLGPDERVTAEQALRAYTIDAAWAGHDEDRRGSLTPGKLADLVLLSDDPVETDSSRIGAIDVLATFVAGECVHGADVLGDAVSVTGPLPQAGV</sequence>
<name>A0ABP5XXN9_9ACTN</name>
<gene>
    <name evidence="2" type="ORF">GCM10010405_61270</name>
</gene>
<dbReference type="Proteomes" id="UP001501638">
    <property type="component" value="Unassembled WGS sequence"/>
</dbReference>
<dbReference type="RefSeq" id="WP_344329372.1">
    <property type="nucleotide sequence ID" value="NZ_BAAASZ010000052.1"/>
</dbReference>
<dbReference type="CDD" id="cd01300">
    <property type="entry name" value="YtcJ_like"/>
    <property type="match status" value="1"/>
</dbReference>
<dbReference type="InterPro" id="IPR032466">
    <property type="entry name" value="Metal_Hydrolase"/>
</dbReference>
<evidence type="ECO:0000259" key="1">
    <source>
        <dbReference type="Pfam" id="PF07969"/>
    </source>
</evidence>
<dbReference type="PANTHER" id="PTHR22642:SF2">
    <property type="entry name" value="PROTEIN LONG AFTER FAR-RED 3"/>
    <property type="match status" value="1"/>
</dbReference>
<dbReference type="Gene3D" id="3.20.20.140">
    <property type="entry name" value="Metal-dependent hydrolases"/>
    <property type="match status" value="1"/>
</dbReference>
<keyword evidence="3" id="KW-1185">Reference proteome</keyword>